<comment type="caution">
    <text evidence="1">The sequence shown here is derived from an EMBL/GenBank/DDBJ whole genome shotgun (WGS) entry which is preliminary data.</text>
</comment>
<sequence>MDSFGPYDSEAQTRREPLATEIRALHESGQLRSGDPDRLVDAVQKQHLLDFCEQAGIDLGVYDVRVLAWLAGRDPSAVQVVLGLISRAYEAGRKADTVAGAAP</sequence>
<keyword evidence="2" id="KW-1185">Reference proteome</keyword>
<reference evidence="1 2" key="1">
    <citation type="submission" date="2024-09" db="EMBL/GenBank/DDBJ databases">
        <authorList>
            <person name="Sun Q."/>
            <person name="Mori K."/>
        </authorList>
    </citation>
    <scope>NUCLEOTIDE SEQUENCE [LARGE SCALE GENOMIC DNA]</scope>
    <source>
        <strain evidence="1 2">JCM 3323</strain>
    </source>
</reference>
<accession>A0ABV5QF82</accession>
<gene>
    <name evidence="1" type="ORF">ACFFRN_46735</name>
</gene>
<organism evidence="1 2">
    <name type="scientific">Nonomuraea roseola</name>
    <dbReference type="NCBI Taxonomy" id="46179"/>
    <lineage>
        <taxon>Bacteria</taxon>
        <taxon>Bacillati</taxon>
        <taxon>Actinomycetota</taxon>
        <taxon>Actinomycetes</taxon>
        <taxon>Streptosporangiales</taxon>
        <taxon>Streptosporangiaceae</taxon>
        <taxon>Nonomuraea</taxon>
    </lineage>
</organism>
<dbReference type="EMBL" id="JBHMCE010000024">
    <property type="protein sequence ID" value="MFB9534137.1"/>
    <property type="molecule type" value="Genomic_DNA"/>
</dbReference>
<evidence type="ECO:0000313" key="2">
    <source>
        <dbReference type="Proteomes" id="UP001589646"/>
    </source>
</evidence>
<evidence type="ECO:0000313" key="1">
    <source>
        <dbReference type="EMBL" id="MFB9534137.1"/>
    </source>
</evidence>
<dbReference type="RefSeq" id="WP_346119823.1">
    <property type="nucleotide sequence ID" value="NZ_BAAAXC010000009.1"/>
</dbReference>
<proteinExistence type="predicted"/>
<protein>
    <submittedName>
        <fullName evidence="1">Uncharacterized protein</fullName>
    </submittedName>
</protein>
<dbReference type="Proteomes" id="UP001589646">
    <property type="component" value="Unassembled WGS sequence"/>
</dbReference>
<name>A0ABV5QF82_9ACTN</name>